<dbReference type="InterPro" id="IPR015991">
    <property type="entry name" value="TatD/YcfH-like"/>
</dbReference>
<sequence>MQLTGIFDSHAHYDDPKFEEDREDLISSLSSNGIRAVLNASSDMETSRNSFQLAHRYPFFWCAVGVHPHEAEGVAENYLEELTQMSQDDKVVAIGEIGLDYHYDLSPRDIQKNVFRQQMELAKQLHLPVVIHSREATQDTLEVLNEFPEVTGVIHCFSGSAETAKQLLNMGYYIGFTGVITFKNAKKTVSAAEVVPLDRMLIETDCPYMAPVPCRGKRCDSTMLPYTVEKLAEIKQVSPQELVAHARENTCRLFGISL</sequence>
<evidence type="ECO:0000313" key="2">
    <source>
        <dbReference type="EMBL" id="MBC5788199.1"/>
    </source>
</evidence>
<evidence type="ECO:0000313" key="3">
    <source>
        <dbReference type="Proteomes" id="UP000649151"/>
    </source>
</evidence>
<comment type="caution">
    <text evidence="2">The sequence shown here is derived from an EMBL/GenBank/DDBJ whole genome shotgun (WGS) entry which is preliminary data.</text>
</comment>
<dbReference type="InterPro" id="IPR032466">
    <property type="entry name" value="Metal_Hydrolase"/>
</dbReference>
<dbReference type="PANTHER" id="PTHR46124:SF2">
    <property type="entry name" value="D-AMINOACYL-TRNA DEACYLASE"/>
    <property type="match status" value="1"/>
</dbReference>
<dbReference type="GO" id="GO:0016787">
    <property type="term" value="F:hydrolase activity"/>
    <property type="evidence" value="ECO:0007669"/>
    <property type="project" value="UniProtKB-KW"/>
</dbReference>
<dbReference type="SUPFAM" id="SSF51556">
    <property type="entry name" value="Metallo-dependent hydrolases"/>
    <property type="match status" value="1"/>
</dbReference>
<name>A0ABR7ISS4_9CLOT</name>
<dbReference type="PIRSF" id="PIRSF005902">
    <property type="entry name" value="DNase_TatD"/>
    <property type="match status" value="1"/>
</dbReference>
<dbReference type="EMBL" id="JACOQK010000001">
    <property type="protein sequence ID" value="MBC5788199.1"/>
    <property type="molecule type" value="Genomic_DNA"/>
</dbReference>
<keyword evidence="2" id="KW-0378">Hydrolase</keyword>
<reference evidence="2 3" key="1">
    <citation type="submission" date="2020-08" db="EMBL/GenBank/DDBJ databases">
        <title>Genome public.</title>
        <authorList>
            <person name="Liu C."/>
            <person name="Sun Q."/>
        </authorList>
    </citation>
    <scope>NUCLEOTIDE SEQUENCE [LARGE SCALE GENOMIC DNA]</scope>
    <source>
        <strain evidence="2 3">NSJ-27</strain>
    </source>
</reference>
<dbReference type="CDD" id="cd01310">
    <property type="entry name" value="TatD_DNAse"/>
    <property type="match status" value="1"/>
</dbReference>
<dbReference type="Gene3D" id="3.20.20.140">
    <property type="entry name" value="Metal-dependent hydrolases"/>
    <property type="match status" value="1"/>
</dbReference>
<dbReference type="NCBIfam" id="TIGR00010">
    <property type="entry name" value="YchF/TatD family DNA exonuclease"/>
    <property type="match status" value="1"/>
</dbReference>
<evidence type="ECO:0000256" key="1">
    <source>
        <dbReference type="ARBA" id="ARBA00022723"/>
    </source>
</evidence>
<organism evidence="2 3">
    <name type="scientific">Clostridium facile</name>
    <dbReference type="NCBI Taxonomy" id="2763035"/>
    <lineage>
        <taxon>Bacteria</taxon>
        <taxon>Bacillati</taxon>
        <taxon>Bacillota</taxon>
        <taxon>Clostridia</taxon>
        <taxon>Eubacteriales</taxon>
        <taxon>Clostridiaceae</taxon>
        <taxon>Clostridium</taxon>
    </lineage>
</organism>
<protein>
    <submittedName>
        <fullName evidence="2">TatD family hydrolase</fullName>
    </submittedName>
</protein>
<keyword evidence="1" id="KW-0479">Metal-binding</keyword>
<dbReference type="Proteomes" id="UP000649151">
    <property type="component" value="Unassembled WGS sequence"/>
</dbReference>
<accession>A0ABR7ISS4</accession>
<dbReference type="InterPro" id="IPR001130">
    <property type="entry name" value="TatD-like"/>
</dbReference>
<dbReference type="Pfam" id="PF01026">
    <property type="entry name" value="TatD_DNase"/>
    <property type="match status" value="1"/>
</dbReference>
<proteinExistence type="predicted"/>
<gene>
    <name evidence="2" type="ORF">H8Z77_09255</name>
</gene>
<dbReference type="RefSeq" id="WP_186996832.1">
    <property type="nucleotide sequence ID" value="NZ_JACOQK010000001.1"/>
</dbReference>
<keyword evidence="3" id="KW-1185">Reference proteome</keyword>
<dbReference type="PANTHER" id="PTHR46124">
    <property type="entry name" value="D-AMINOACYL-TRNA DEACYLASE"/>
    <property type="match status" value="1"/>
</dbReference>